<dbReference type="SUPFAM" id="SSF46689">
    <property type="entry name" value="Homeodomain-like"/>
    <property type="match status" value="1"/>
</dbReference>
<evidence type="ECO:0000256" key="2">
    <source>
        <dbReference type="ARBA" id="ARBA00023125"/>
    </source>
</evidence>
<dbReference type="GO" id="GO:0003700">
    <property type="term" value="F:DNA-binding transcription factor activity"/>
    <property type="evidence" value="ECO:0007669"/>
    <property type="project" value="InterPro"/>
</dbReference>
<evidence type="ECO:0000313" key="5">
    <source>
        <dbReference type="EMBL" id="HIZ68486.1"/>
    </source>
</evidence>
<dbReference type="SUPFAM" id="SSF51215">
    <property type="entry name" value="Regulatory protein AraC"/>
    <property type="match status" value="1"/>
</dbReference>
<evidence type="ECO:0000313" key="6">
    <source>
        <dbReference type="Proteomes" id="UP000824055"/>
    </source>
</evidence>
<keyword evidence="1" id="KW-0805">Transcription regulation</keyword>
<keyword evidence="3" id="KW-0804">Transcription</keyword>
<dbReference type="EMBL" id="DXBE01000011">
    <property type="protein sequence ID" value="HIZ68486.1"/>
    <property type="molecule type" value="Genomic_DNA"/>
</dbReference>
<comment type="caution">
    <text evidence="5">The sequence shown here is derived from an EMBL/GenBank/DDBJ whole genome shotgun (WGS) entry which is preliminary data.</text>
</comment>
<accession>A0A9D2FXJ2</accession>
<sequence>MEKANLACLAYLEDVIYNDGELAFFDKMDGSRASAFPVQLEVFTIVLVTEGQATLLFNGKRYEARRDDLLICPPHSIIDNGPKSEDFQGLCLCVSSAYIQRILPLAENFWDMKFLLENNPVCHLQPGEAKVLCQYYDLLCSKAQYSSAREKKVIDTIVLALIYDMRNVLGRVMEHSPRPFTSREVLFKRFLDLIESVYPRPRSVAYYADRLHVTPKYFSMVCKQVGGQKAGDIIAQYVLRDIAYLMNHTRKSIKEIACELGFSNLSFFGKYVKKHFGMSPKAYREQALRKAQ</sequence>
<evidence type="ECO:0000259" key="4">
    <source>
        <dbReference type="PROSITE" id="PS01124"/>
    </source>
</evidence>
<keyword evidence="2" id="KW-0238">DNA-binding</keyword>
<name>A0A9D2FXJ2_9BACT</name>
<dbReference type="PROSITE" id="PS01124">
    <property type="entry name" value="HTH_ARAC_FAMILY_2"/>
    <property type="match status" value="1"/>
</dbReference>
<dbReference type="Proteomes" id="UP000824055">
    <property type="component" value="Unassembled WGS sequence"/>
</dbReference>
<dbReference type="AlphaFoldDB" id="A0A9D2FXJ2"/>
<dbReference type="InterPro" id="IPR009057">
    <property type="entry name" value="Homeodomain-like_sf"/>
</dbReference>
<protein>
    <submittedName>
        <fullName evidence="5">AraC family transcriptional regulator</fullName>
    </submittedName>
</protein>
<dbReference type="SMART" id="SM00342">
    <property type="entry name" value="HTH_ARAC"/>
    <property type="match status" value="1"/>
</dbReference>
<dbReference type="Pfam" id="PF02311">
    <property type="entry name" value="AraC_binding"/>
    <property type="match status" value="1"/>
</dbReference>
<dbReference type="InterPro" id="IPR037923">
    <property type="entry name" value="HTH-like"/>
</dbReference>
<dbReference type="InterPro" id="IPR003313">
    <property type="entry name" value="AraC-bd"/>
</dbReference>
<reference evidence="5" key="2">
    <citation type="submission" date="2021-04" db="EMBL/GenBank/DDBJ databases">
        <authorList>
            <person name="Gilroy R."/>
        </authorList>
    </citation>
    <scope>NUCLEOTIDE SEQUENCE</scope>
    <source>
        <strain evidence="5">ChiHecec3B27-8219</strain>
    </source>
</reference>
<reference evidence="5" key="1">
    <citation type="journal article" date="2021" name="PeerJ">
        <title>Extensive microbial diversity within the chicken gut microbiome revealed by metagenomics and culture.</title>
        <authorList>
            <person name="Gilroy R."/>
            <person name="Ravi A."/>
            <person name="Getino M."/>
            <person name="Pursley I."/>
            <person name="Horton D.L."/>
            <person name="Alikhan N.F."/>
            <person name="Baker D."/>
            <person name="Gharbi K."/>
            <person name="Hall N."/>
            <person name="Watson M."/>
            <person name="Adriaenssens E.M."/>
            <person name="Foster-Nyarko E."/>
            <person name="Jarju S."/>
            <person name="Secka A."/>
            <person name="Antonio M."/>
            <person name="Oren A."/>
            <person name="Chaudhuri R.R."/>
            <person name="La Ragione R."/>
            <person name="Hildebrand F."/>
            <person name="Pallen M.J."/>
        </authorList>
    </citation>
    <scope>NUCLEOTIDE SEQUENCE</scope>
    <source>
        <strain evidence="5">ChiHecec3B27-8219</strain>
    </source>
</reference>
<dbReference type="PANTHER" id="PTHR43280:SF32">
    <property type="entry name" value="TRANSCRIPTIONAL REGULATORY PROTEIN"/>
    <property type="match status" value="1"/>
</dbReference>
<dbReference type="InterPro" id="IPR020449">
    <property type="entry name" value="Tscrpt_reg_AraC-type_HTH"/>
</dbReference>
<evidence type="ECO:0000256" key="1">
    <source>
        <dbReference type="ARBA" id="ARBA00023015"/>
    </source>
</evidence>
<gene>
    <name evidence="5" type="ORF">H9966_01130</name>
</gene>
<organism evidence="5 6">
    <name type="scientific">Candidatus Prevotella avicola</name>
    <dbReference type="NCBI Taxonomy" id="2838738"/>
    <lineage>
        <taxon>Bacteria</taxon>
        <taxon>Pseudomonadati</taxon>
        <taxon>Bacteroidota</taxon>
        <taxon>Bacteroidia</taxon>
        <taxon>Bacteroidales</taxon>
        <taxon>Prevotellaceae</taxon>
        <taxon>Prevotella</taxon>
    </lineage>
</organism>
<dbReference type="Pfam" id="PF12833">
    <property type="entry name" value="HTH_18"/>
    <property type="match status" value="1"/>
</dbReference>
<dbReference type="Gene3D" id="1.10.10.60">
    <property type="entry name" value="Homeodomain-like"/>
    <property type="match status" value="1"/>
</dbReference>
<evidence type="ECO:0000256" key="3">
    <source>
        <dbReference type="ARBA" id="ARBA00023163"/>
    </source>
</evidence>
<dbReference type="InterPro" id="IPR018060">
    <property type="entry name" value="HTH_AraC"/>
</dbReference>
<dbReference type="PRINTS" id="PR00032">
    <property type="entry name" value="HTHARAC"/>
</dbReference>
<proteinExistence type="predicted"/>
<dbReference type="PANTHER" id="PTHR43280">
    <property type="entry name" value="ARAC-FAMILY TRANSCRIPTIONAL REGULATOR"/>
    <property type="match status" value="1"/>
</dbReference>
<dbReference type="GO" id="GO:0043565">
    <property type="term" value="F:sequence-specific DNA binding"/>
    <property type="evidence" value="ECO:0007669"/>
    <property type="project" value="InterPro"/>
</dbReference>
<feature type="domain" description="HTH araC/xylS-type" evidence="4">
    <location>
        <begin position="188"/>
        <end position="286"/>
    </location>
</feature>